<dbReference type="AlphaFoldDB" id="A0A8H6CFY1"/>
<feature type="region of interest" description="Disordered" evidence="1">
    <location>
        <begin position="155"/>
        <end position="194"/>
    </location>
</feature>
<reference evidence="2 3" key="1">
    <citation type="journal article" date="2020" name="Genomics">
        <title>Complete, high-quality genomes from long-read metagenomic sequencing of two wolf lichen thalli reveals enigmatic genome architecture.</title>
        <authorList>
            <person name="McKenzie S.K."/>
            <person name="Walston R.F."/>
            <person name="Allen J.L."/>
        </authorList>
    </citation>
    <scope>NUCLEOTIDE SEQUENCE [LARGE SCALE GENOMIC DNA]</scope>
    <source>
        <strain evidence="2">WasteWater1</strain>
    </source>
</reference>
<sequence length="262" mass="29104">MRKGKGKEKEEDDDASAGKRETEPVSNDNEHWTKDLALRLKEGEAKIEGHKGSSENAKAESSTMDEDQIALVHALCCDNVPFNDLKKLLGVPEGAVDLSELVEVMIDAEKLKAEKVNTQELKSREAKIPGQTQFQANDEEFEVYDPDRWEAPAEENNVDEISDNEEAPVPEPFDYIEEGVSDRPKPAPSVLTPGPRFVRALKDSKEGNQSSELLPLKPPGEAGRVLIRDFEPADQVAVDAVGREASTEKEKDSFRCAMEWED</sequence>
<dbReference type="RefSeq" id="XP_037152143.1">
    <property type="nucleotide sequence ID" value="XM_037291781.1"/>
</dbReference>
<feature type="region of interest" description="Disordered" evidence="1">
    <location>
        <begin position="1"/>
        <end position="65"/>
    </location>
</feature>
<protein>
    <submittedName>
        <fullName evidence="2">Uncharacterized protein</fullName>
    </submittedName>
</protein>
<dbReference type="EMBL" id="JACCJB010000011">
    <property type="protein sequence ID" value="KAF6222797.1"/>
    <property type="molecule type" value="Genomic_DNA"/>
</dbReference>
<name>A0A8H6CFY1_9LECA</name>
<dbReference type="Proteomes" id="UP000593566">
    <property type="component" value="Unassembled WGS sequence"/>
</dbReference>
<proteinExistence type="predicted"/>
<organism evidence="2 3">
    <name type="scientific">Letharia lupina</name>
    <dbReference type="NCBI Taxonomy" id="560253"/>
    <lineage>
        <taxon>Eukaryota</taxon>
        <taxon>Fungi</taxon>
        <taxon>Dikarya</taxon>
        <taxon>Ascomycota</taxon>
        <taxon>Pezizomycotina</taxon>
        <taxon>Lecanoromycetes</taxon>
        <taxon>OSLEUM clade</taxon>
        <taxon>Lecanoromycetidae</taxon>
        <taxon>Lecanorales</taxon>
        <taxon>Lecanorineae</taxon>
        <taxon>Parmeliaceae</taxon>
        <taxon>Letharia</taxon>
    </lineage>
</organism>
<gene>
    <name evidence="2" type="ORF">HO133_000846</name>
</gene>
<evidence type="ECO:0000313" key="2">
    <source>
        <dbReference type="EMBL" id="KAF6222797.1"/>
    </source>
</evidence>
<feature type="compositionally biased region" description="Acidic residues" evidence="1">
    <location>
        <begin position="155"/>
        <end position="179"/>
    </location>
</feature>
<evidence type="ECO:0000256" key="1">
    <source>
        <dbReference type="SAM" id="MobiDB-lite"/>
    </source>
</evidence>
<dbReference type="GeneID" id="59329264"/>
<keyword evidence="3" id="KW-1185">Reference proteome</keyword>
<feature type="region of interest" description="Disordered" evidence="1">
    <location>
        <begin position="202"/>
        <end position="221"/>
    </location>
</feature>
<feature type="compositionally biased region" description="Basic and acidic residues" evidence="1">
    <location>
        <begin position="16"/>
        <end position="53"/>
    </location>
</feature>
<accession>A0A8H6CFY1</accession>
<evidence type="ECO:0000313" key="3">
    <source>
        <dbReference type="Proteomes" id="UP000593566"/>
    </source>
</evidence>
<comment type="caution">
    <text evidence="2">The sequence shown here is derived from an EMBL/GenBank/DDBJ whole genome shotgun (WGS) entry which is preliminary data.</text>
</comment>